<keyword evidence="11" id="KW-1185">Reference proteome</keyword>
<evidence type="ECO:0000256" key="8">
    <source>
        <dbReference type="ARBA" id="ARBA00022989"/>
    </source>
</evidence>
<dbReference type="InterPro" id="IPR023229">
    <property type="entry name" value="T2SS_M_periplasmic_sf"/>
</dbReference>
<evidence type="ECO:0000256" key="6">
    <source>
        <dbReference type="ARBA" id="ARBA00022692"/>
    </source>
</evidence>
<dbReference type="Pfam" id="PF04612">
    <property type="entry name" value="T2SSM"/>
    <property type="match status" value="1"/>
</dbReference>
<dbReference type="RefSeq" id="WP_234589590.1">
    <property type="nucleotide sequence ID" value="NZ_CAMIPG010000012.1"/>
</dbReference>
<evidence type="ECO:0000256" key="2">
    <source>
        <dbReference type="ARBA" id="ARBA00010637"/>
    </source>
</evidence>
<protein>
    <submittedName>
        <fullName evidence="10">Type II secretion system protein M</fullName>
    </submittedName>
</protein>
<evidence type="ECO:0000256" key="7">
    <source>
        <dbReference type="ARBA" id="ARBA00022927"/>
    </source>
</evidence>
<keyword evidence="6" id="KW-0812">Transmembrane</keyword>
<accession>A0ABY5CV66</accession>
<dbReference type="InterPro" id="IPR007690">
    <property type="entry name" value="T2SS_GspM"/>
</dbReference>
<comment type="subcellular location">
    <subcellularLocation>
        <location evidence="1">Cell inner membrane</location>
        <topology evidence="1">Single-pass membrane protein</topology>
    </subcellularLocation>
</comment>
<evidence type="ECO:0000256" key="1">
    <source>
        <dbReference type="ARBA" id="ARBA00004377"/>
    </source>
</evidence>
<organism evidence="10 11">
    <name type="scientific">Serratia entomophila</name>
    <dbReference type="NCBI Taxonomy" id="42906"/>
    <lineage>
        <taxon>Bacteria</taxon>
        <taxon>Pseudomonadati</taxon>
        <taxon>Pseudomonadota</taxon>
        <taxon>Gammaproteobacteria</taxon>
        <taxon>Enterobacterales</taxon>
        <taxon>Yersiniaceae</taxon>
        <taxon>Serratia</taxon>
    </lineage>
</organism>
<dbReference type="GeneID" id="75021356"/>
<gene>
    <name evidence="10" type="ORF">KFQ06_05480</name>
</gene>
<evidence type="ECO:0000256" key="9">
    <source>
        <dbReference type="ARBA" id="ARBA00023136"/>
    </source>
</evidence>
<sequence length="152" mass="17264">MKQRIADFRVDKRLQAAVAWSLLLLAAFGYCLYQFYLMKQHAQRLEALNGRVAAVTQLRARLPPTAAPASLLQQRLRQSAQERQIPIARLSDSEQGVQIILPALPFGRLIAWLAELQREQGIRVVRLAVEREQQPGRVKVLQLLVRAQPPIL</sequence>
<keyword evidence="7" id="KW-0653">Protein transport</keyword>
<proteinExistence type="inferred from homology"/>
<dbReference type="EMBL" id="CP074347">
    <property type="protein sequence ID" value="USV01976.1"/>
    <property type="molecule type" value="Genomic_DNA"/>
</dbReference>
<keyword evidence="8" id="KW-1133">Transmembrane helix</keyword>
<evidence type="ECO:0000256" key="3">
    <source>
        <dbReference type="ARBA" id="ARBA00022448"/>
    </source>
</evidence>
<comment type="similarity">
    <text evidence="2">Belongs to the GSP M family.</text>
</comment>
<evidence type="ECO:0000256" key="5">
    <source>
        <dbReference type="ARBA" id="ARBA00022519"/>
    </source>
</evidence>
<dbReference type="Proteomes" id="UP001056873">
    <property type="component" value="Chromosome"/>
</dbReference>
<evidence type="ECO:0000256" key="4">
    <source>
        <dbReference type="ARBA" id="ARBA00022475"/>
    </source>
</evidence>
<evidence type="ECO:0000313" key="11">
    <source>
        <dbReference type="Proteomes" id="UP001056873"/>
    </source>
</evidence>
<keyword evidence="5" id="KW-0997">Cell inner membrane</keyword>
<keyword evidence="9" id="KW-0472">Membrane</keyword>
<name>A0ABY5CV66_9GAMM</name>
<reference evidence="10" key="1">
    <citation type="journal article" date="2022" name="BMC Genomics">
        <title>Genome sequence of the entomopathogenic Serratia entomophila isolate 626 and characterisation of the species specific itaconate degradation pathway.</title>
        <authorList>
            <person name="Vaughan A.L."/>
            <person name="Altermann E."/>
            <person name="Glare T.R."/>
            <person name="Hurst M.R.H."/>
        </authorList>
    </citation>
    <scope>NUCLEOTIDE SEQUENCE</scope>
    <source>
        <strain evidence="10">626</strain>
    </source>
</reference>
<dbReference type="Gene3D" id="3.30.1360.100">
    <property type="entry name" value="General secretion pathway protein M, EpsM"/>
    <property type="match status" value="1"/>
</dbReference>
<keyword evidence="4" id="KW-1003">Cell membrane</keyword>
<keyword evidence="3" id="KW-0813">Transport</keyword>
<dbReference type="SUPFAM" id="SSF103054">
    <property type="entry name" value="General secretion pathway protein M, EpsM"/>
    <property type="match status" value="1"/>
</dbReference>
<evidence type="ECO:0000313" key="10">
    <source>
        <dbReference type="EMBL" id="USV01976.1"/>
    </source>
</evidence>